<feature type="transmembrane region" description="Helical" evidence="13">
    <location>
        <begin position="51"/>
        <end position="71"/>
    </location>
</feature>
<dbReference type="Pfam" id="PF01554">
    <property type="entry name" value="MatE"/>
    <property type="match status" value="2"/>
</dbReference>
<dbReference type="GO" id="GO:0005886">
    <property type="term" value="C:plasma membrane"/>
    <property type="evidence" value="ECO:0007669"/>
    <property type="project" value="UniProtKB-SubCell"/>
</dbReference>
<dbReference type="GO" id="GO:0006811">
    <property type="term" value="P:monoatomic ion transport"/>
    <property type="evidence" value="ECO:0007669"/>
    <property type="project" value="UniProtKB-KW"/>
</dbReference>
<evidence type="ECO:0000256" key="3">
    <source>
        <dbReference type="ARBA" id="ARBA00010199"/>
    </source>
</evidence>
<protein>
    <recommendedName>
        <fullName evidence="4">Probable multidrug resistance protein NorM</fullName>
    </recommendedName>
    <alternativeName>
        <fullName evidence="12">Multidrug-efflux transporter</fullName>
    </alternativeName>
</protein>
<feature type="transmembrane region" description="Helical" evidence="13">
    <location>
        <begin position="83"/>
        <end position="107"/>
    </location>
</feature>
<evidence type="ECO:0000256" key="9">
    <source>
        <dbReference type="ARBA" id="ARBA00022989"/>
    </source>
</evidence>
<feature type="transmembrane region" description="Helical" evidence="13">
    <location>
        <begin position="127"/>
        <end position="149"/>
    </location>
</feature>
<accession>A0ABD7UR59</accession>
<feature type="transmembrane region" description="Helical" evidence="13">
    <location>
        <begin position="242"/>
        <end position="262"/>
    </location>
</feature>
<feature type="transmembrane region" description="Helical" evidence="13">
    <location>
        <begin position="187"/>
        <end position="208"/>
    </location>
</feature>
<evidence type="ECO:0000313" key="14">
    <source>
        <dbReference type="EMBL" id="VDC38309.1"/>
    </source>
</evidence>
<gene>
    <name evidence="14" type="ORF">SP119_0039</name>
</gene>
<dbReference type="InterPro" id="IPR048279">
    <property type="entry name" value="MdtK-like"/>
</dbReference>
<organism evidence="14 15">
    <name type="scientific">Streptococcus pyogenes</name>
    <dbReference type="NCBI Taxonomy" id="1314"/>
    <lineage>
        <taxon>Bacteria</taxon>
        <taxon>Bacillati</taxon>
        <taxon>Bacillota</taxon>
        <taxon>Bacilli</taxon>
        <taxon>Lactobacillales</taxon>
        <taxon>Streptococcaceae</taxon>
        <taxon>Streptococcus</taxon>
    </lineage>
</organism>
<dbReference type="PANTHER" id="PTHR43298:SF2">
    <property type="entry name" value="FMN_FAD EXPORTER YEEO-RELATED"/>
    <property type="match status" value="1"/>
</dbReference>
<dbReference type="InterPro" id="IPR050222">
    <property type="entry name" value="MATE_MdtK"/>
</dbReference>
<feature type="transmembrane region" description="Helical" evidence="13">
    <location>
        <begin position="298"/>
        <end position="320"/>
    </location>
</feature>
<keyword evidence="11 13" id="KW-0472">Membrane</keyword>
<dbReference type="PIRSF" id="PIRSF006603">
    <property type="entry name" value="DinF"/>
    <property type="match status" value="1"/>
</dbReference>
<keyword evidence="6" id="KW-0050">Antiport</keyword>
<comment type="subcellular location">
    <subcellularLocation>
        <location evidence="2">Cell membrane</location>
        <topology evidence="2">Multi-pass membrane protein</topology>
    </subcellularLocation>
</comment>
<evidence type="ECO:0000256" key="7">
    <source>
        <dbReference type="ARBA" id="ARBA00022475"/>
    </source>
</evidence>
<dbReference type="AlphaFoldDB" id="A0ABD7UR59"/>
<evidence type="ECO:0000256" key="8">
    <source>
        <dbReference type="ARBA" id="ARBA00022692"/>
    </source>
</evidence>
<dbReference type="Proteomes" id="UP000274496">
    <property type="component" value="Chromosome"/>
</dbReference>
<evidence type="ECO:0000256" key="1">
    <source>
        <dbReference type="ARBA" id="ARBA00003408"/>
    </source>
</evidence>
<dbReference type="EMBL" id="LR031521">
    <property type="protein sequence ID" value="VDC38309.1"/>
    <property type="molecule type" value="Genomic_DNA"/>
</dbReference>
<dbReference type="PANTHER" id="PTHR43298">
    <property type="entry name" value="MULTIDRUG RESISTANCE PROTEIN NORM-RELATED"/>
    <property type="match status" value="1"/>
</dbReference>
<dbReference type="RefSeq" id="WP_010921784.1">
    <property type="nucleotide sequence ID" value="NZ_AP019548.1"/>
</dbReference>
<dbReference type="GO" id="GO:0015297">
    <property type="term" value="F:antiporter activity"/>
    <property type="evidence" value="ECO:0007669"/>
    <property type="project" value="UniProtKB-KW"/>
</dbReference>
<evidence type="ECO:0000256" key="4">
    <source>
        <dbReference type="ARBA" id="ARBA00020268"/>
    </source>
</evidence>
<feature type="transmembrane region" description="Helical" evidence="13">
    <location>
        <begin position="268"/>
        <end position="286"/>
    </location>
</feature>
<evidence type="ECO:0000256" key="11">
    <source>
        <dbReference type="ARBA" id="ARBA00023136"/>
    </source>
</evidence>
<evidence type="ECO:0000256" key="5">
    <source>
        <dbReference type="ARBA" id="ARBA00022448"/>
    </source>
</evidence>
<name>A0ABD7UR59_STRPY</name>
<keyword evidence="5" id="KW-0813">Transport</keyword>
<evidence type="ECO:0000256" key="2">
    <source>
        <dbReference type="ARBA" id="ARBA00004651"/>
    </source>
</evidence>
<keyword evidence="9 13" id="KW-1133">Transmembrane helix</keyword>
<sequence length="430" mass="46533">MIYNNRRKIFSLALPSMIENILQMLMGMVDNYLVAQIGLVAVSGVSIANNIISIYQSLFIALGAAVSSLIARSIGENNQNKQLNYMAGVLQVTLLLSVGLGLLSVAGHHQVLEWLGAEASVTLVGGQYLSIVGGMIVSLGLLTSLGAIVRAQGYPKIPMQVSLLINVLNAIFSALSIYVWGFGLLGVAWATVLSRLVGVFLLCQFIPIKQVAKRLMRPLDKIIFDLSLPAAGERLMMRAGDVLIIGIVVRFGTTALAGNAIGETLTQFNYMPGLAMATATIILVARQLGGGKVTEIRYIIREAFILSTLMMLVMGALTYLLGPSLLPLFTQNTDAQRSAMIVLLFSLLGAPATAGTLVYTAVWQGLGKAKLPFYATTIGMWVIRIGLGYVIGVVWQYGLIGVWMATVLDNTSRWFILSKHFKKYQEITFH</sequence>
<feature type="transmembrane region" description="Helical" evidence="13">
    <location>
        <begin position="21"/>
        <end position="45"/>
    </location>
</feature>
<feature type="transmembrane region" description="Helical" evidence="13">
    <location>
        <begin position="161"/>
        <end position="181"/>
    </location>
</feature>
<evidence type="ECO:0000256" key="13">
    <source>
        <dbReference type="SAM" id="Phobius"/>
    </source>
</evidence>
<comment type="similarity">
    <text evidence="3">Belongs to the multi antimicrobial extrusion (MATE) (TC 2.A.66.1) family.</text>
</comment>
<reference evidence="14 15" key="1">
    <citation type="submission" date="2018-10" db="EMBL/GenBank/DDBJ databases">
        <authorList>
            <person name="Rosinski-Chupin I."/>
        </authorList>
    </citation>
    <scope>NUCLEOTIDE SEQUENCE [LARGE SCALE GENOMIC DNA]</scope>
    <source>
        <strain evidence="14 15">S119</strain>
    </source>
</reference>
<evidence type="ECO:0000256" key="10">
    <source>
        <dbReference type="ARBA" id="ARBA00023065"/>
    </source>
</evidence>
<dbReference type="InterPro" id="IPR002528">
    <property type="entry name" value="MATE_fam"/>
</dbReference>
<evidence type="ECO:0000256" key="6">
    <source>
        <dbReference type="ARBA" id="ARBA00022449"/>
    </source>
</evidence>
<feature type="transmembrane region" description="Helical" evidence="13">
    <location>
        <begin position="340"/>
        <end position="359"/>
    </location>
</feature>
<keyword evidence="10" id="KW-0406">Ion transport</keyword>
<dbReference type="NCBIfam" id="TIGR00797">
    <property type="entry name" value="matE"/>
    <property type="match status" value="1"/>
</dbReference>
<keyword evidence="7" id="KW-1003">Cell membrane</keyword>
<keyword evidence="8 13" id="KW-0812">Transmembrane</keyword>
<proteinExistence type="inferred from homology"/>
<comment type="function">
    <text evidence="1">Multidrug efflux pump.</text>
</comment>
<evidence type="ECO:0000256" key="12">
    <source>
        <dbReference type="ARBA" id="ARBA00031636"/>
    </source>
</evidence>
<evidence type="ECO:0000313" key="15">
    <source>
        <dbReference type="Proteomes" id="UP000274496"/>
    </source>
</evidence>